<dbReference type="InterPro" id="IPR025016">
    <property type="entry name" value="DUF3955"/>
</dbReference>
<evidence type="ECO:0000256" key="1">
    <source>
        <dbReference type="SAM" id="Phobius"/>
    </source>
</evidence>
<dbReference type="GeneID" id="96599448"/>
<dbReference type="Proteomes" id="UP000037326">
    <property type="component" value="Unassembled WGS sequence"/>
</dbReference>
<dbReference type="RefSeq" id="WP_049667275.1">
    <property type="nucleotide sequence ID" value="NZ_LFXJ01000006.1"/>
</dbReference>
<dbReference type="EMBL" id="LFXJ01000006">
    <property type="protein sequence ID" value="KMY30851.1"/>
    <property type="molecule type" value="Genomic_DNA"/>
</dbReference>
<keyword evidence="1" id="KW-1133">Transmembrane helix</keyword>
<dbReference type="OrthoDB" id="6194834at2"/>
<comment type="caution">
    <text evidence="3">The sequence shown here is derived from an EMBL/GenBank/DDBJ whole genome shotgun (WGS) entry which is preliminary data.</text>
</comment>
<dbReference type="PATRIC" id="fig|582475.4.peg.4998"/>
<organism evidence="3 4">
    <name type="scientific">Lysinibacillus xylanilyticus</name>
    <dbReference type="NCBI Taxonomy" id="582475"/>
    <lineage>
        <taxon>Bacteria</taxon>
        <taxon>Bacillati</taxon>
        <taxon>Bacillota</taxon>
        <taxon>Bacilli</taxon>
        <taxon>Bacillales</taxon>
        <taxon>Bacillaceae</taxon>
        <taxon>Lysinibacillus</taxon>
    </lineage>
</organism>
<dbReference type="Pfam" id="PF13127">
    <property type="entry name" value="DUF3955"/>
    <property type="match status" value="1"/>
</dbReference>
<sequence>MKKKYVIASTPILLGVICLIAKAIIGSKVAIDGTLEEPFFLIPIGFLLFFLGIVSLAGVALISMFKKTQVSN</sequence>
<proteinExistence type="predicted"/>
<evidence type="ECO:0000313" key="3">
    <source>
        <dbReference type="EMBL" id="KMY30851.1"/>
    </source>
</evidence>
<keyword evidence="1" id="KW-0472">Membrane</keyword>
<evidence type="ECO:0000313" key="4">
    <source>
        <dbReference type="Proteomes" id="UP000037326"/>
    </source>
</evidence>
<evidence type="ECO:0000259" key="2">
    <source>
        <dbReference type="Pfam" id="PF13127"/>
    </source>
</evidence>
<keyword evidence="1" id="KW-0812">Transmembrane</keyword>
<protein>
    <submittedName>
        <fullName evidence="3">Group-specific protein</fullName>
    </submittedName>
</protein>
<dbReference type="AlphaFoldDB" id="A0A0K9F9S6"/>
<feature type="domain" description="DUF3955" evidence="2">
    <location>
        <begin position="4"/>
        <end position="61"/>
    </location>
</feature>
<gene>
    <name evidence="3" type="ORF">ACZ11_14555</name>
</gene>
<feature type="transmembrane region" description="Helical" evidence="1">
    <location>
        <begin position="39"/>
        <end position="62"/>
    </location>
</feature>
<reference evidence="4" key="1">
    <citation type="submission" date="2015-07" db="EMBL/GenBank/DDBJ databases">
        <authorList>
            <consortium name="Consortium for Microbial Forensics and Genomics (microFORGE)"/>
            <person name="Knight B.M."/>
            <person name="Roberts D.P."/>
            <person name="Lin D."/>
            <person name="Hari K."/>
            <person name="Fletcher J."/>
            <person name="Melcher U."/>
            <person name="Blagden T."/>
            <person name="Winegar R.A."/>
        </authorList>
    </citation>
    <scope>NUCLEOTIDE SEQUENCE [LARGE SCALE GENOMIC DNA]</scope>
    <source>
        <strain evidence="4">DSM 23493</strain>
    </source>
</reference>
<accession>A0A0K9F9S6</accession>
<name>A0A0K9F9S6_9BACI</name>